<evidence type="ECO:0000313" key="1">
    <source>
        <dbReference type="EMBL" id="KAI4807324.1"/>
    </source>
</evidence>
<protein>
    <submittedName>
        <fullName evidence="1">Uncharacterized protein</fullName>
    </submittedName>
</protein>
<accession>A0ACB9W2W8</accession>
<comment type="caution">
    <text evidence="1">The sequence shown here is derived from an EMBL/GenBank/DDBJ whole genome shotgun (WGS) entry which is preliminary data.</text>
</comment>
<name>A0ACB9W2W8_CHAAC</name>
<dbReference type="EMBL" id="CM043803">
    <property type="protein sequence ID" value="KAI4807324.1"/>
    <property type="molecule type" value="Genomic_DNA"/>
</dbReference>
<sequence length="108" mass="12126">MRRPIGISPAMPDGRYTNGRTICYVTQLRGPRATVAAPSTPSCCHRIIGRWVTRQSAGDLISSIREREKSRGNMGTNREQPVIYKACERPPSPAGADWHFLWILRYGV</sequence>
<keyword evidence="2" id="KW-1185">Reference proteome</keyword>
<reference evidence="1" key="1">
    <citation type="submission" date="2022-05" db="EMBL/GenBank/DDBJ databases">
        <title>Chromosome-level genome of Chaenocephalus aceratus.</title>
        <authorList>
            <person name="Park H."/>
        </authorList>
    </citation>
    <scope>NUCLEOTIDE SEQUENCE</scope>
    <source>
        <strain evidence="1">KU_202001</strain>
    </source>
</reference>
<evidence type="ECO:0000313" key="2">
    <source>
        <dbReference type="Proteomes" id="UP001057452"/>
    </source>
</evidence>
<organism evidence="1 2">
    <name type="scientific">Chaenocephalus aceratus</name>
    <name type="common">Blackfin icefish</name>
    <name type="synonym">Chaenichthys aceratus</name>
    <dbReference type="NCBI Taxonomy" id="36190"/>
    <lineage>
        <taxon>Eukaryota</taxon>
        <taxon>Metazoa</taxon>
        <taxon>Chordata</taxon>
        <taxon>Craniata</taxon>
        <taxon>Vertebrata</taxon>
        <taxon>Euteleostomi</taxon>
        <taxon>Actinopterygii</taxon>
        <taxon>Neopterygii</taxon>
        <taxon>Teleostei</taxon>
        <taxon>Neoteleostei</taxon>
        <taxon>Acanthomorphata</taxon>
        <taxon>Eupercaria</taxon>
        <taxon>Perciformes</taxon>
        <taxon>Notothenioidei</taxon>
        <taxon>Channichthyidae</taxon>
        <taxon>Chaenocephalus</taxon>
    </lineage>
</organism>
<gene>
    <name evidence="1" type="ORF">KUCAC02_027140</name>
</gene>
<proteinExistence type="predicted"/>
<dbReference type="Proteomes" id="UP001057452">
    <property type="component" value="Chromosome 19"/>
</dbReference>